<name>R9GTP4_9SPHI</name>
<gene>
    <name evidence="2" type="ORF">ADIARSV_1741</name>
</gene>
<accession>R9GTP4</accession>
<evidence type="ECO:0000256" key="1">
    <source>
        <dbReference type="SAM" id="MobiDB-lite"/>
    </source>
</evidence>
<comment type="caution">
    <text evidence="2">The sequence shown here is derived from an EMBL/GenBank/DDBJ whole genome shotgun (WGS) entry which is preliminary data.</text>
</comment>
<feature type="compositionally biased region" description="Low complexity" evidence="1">
    <location>
        <begin position="26"/>
        <end position="51"/>
    </location>
</feature>
<protein>
    <recommendedName>
        <fullName evidence="4">Lipoprotein</fullName>
    </recommendedName>
</protein>
<evidence type="ECO:0000313" key="2">
    <source>
        <dbReference type="EMBL" id="EOR95081.1"/>
    </source>
</evidence>
<dbReference type="Proteomes" id="UP000014174">
    <property type="component" value="Unassembled WGS sequence"/>
</dbReference>
<evidence type="ECO:0000313" key="3">
    <source>
        <dbReference type="Proteomes" id="UP000014174"/>
    </source>
</evidence>
<dbReference type="PROSITE" id="PS51257">
    <property type="entry name" value="PROKAR_LIPOPROTEIN"/>
    <property type="match status" value="1"/>
</dbReference>
<organism evidence="2 3">
    <name type="scientific">Arcticibacter svalbardensis MN12-7</name>
    <dbReference type="NCBI Taxonomy" id="1150600"/>
    <lineage>
        <taxon>Bacteria</taxon>
        <taxon>Pseudomonadati</taxon>
        <taxon>Bacteroidota</taxon>
        <taxon>Sphingobacteriia</taxon>
        <taxon>Sphingobacteriales</taxon>
        <taxon>Sphingobacteriaceae</taxon>
        <taxon>Arcticibacter</taxon>
    </lineage>
</organism>
<sequence length="182" mass="18996">MKKTIILSVIASSLLLFGCKSKDKGAASSDSTANSTSAEPTTTSGETTSPANEPKTYTLTFSPDSATLGKSKEASIKLLPGTATELANPDGTSQGTEVTFKLTLTSKIPIGGNAIGISPSDFRLMLDNNTSISQTNGGYFSTQPESTSESETITYRIPAGAKPKALNLFYDETRASVQVALK</sequence>
<dbReference type="RefSeq" id="WP_016194977.1">
    <property type="nucleotide sequence ID" value="NZ_AQPN01000067.1"/>
</dbReference>
<dbReference type="AlphaFoldDB" id="R9GTP4"/>
<evidence type="ECO:0008006" key="4">
    <source>
        <dbReference type="Google" id="ProtNLM"/>
    </source>
</evidence>
<proteinExistence type="predicted"/>
<dbReference type="EMBL" id="AQPN01000067">
    <property type="protein sequence ID" value="EOR95081.1"/>
    <property type="molecule type" value="Genomic_DNA"/>
</dbReference>
<reference evidence="2 3" key="1">
    <citation type="journal article" date="2013" name="Genome Announc.">
        <title>Draft Genome Sequence of Arcticibacter svalbardensis Strain MN12-7T, a Member of the Family Sphingobacteriaceae Isolated from an Arctic Soil Sample.</title>
        <authorList>
            <person name="Shivaji S."/>
            <person name="Ara S."/>
            <person name="Prasad S."/>
            <person name="Manasa B.P."/>
            <person name="Begum Z."/>
            <person name="Singh A."/>
            <person name="Kumar Pinnaka A."/>
        </authorList>
    </citation>
    <scope>NUCLEOTIDE SEQUENCE [LARGE SCALE GENOMIC DNA]</scope>
    <source>
        <strain evidence="2 3">MN12-7</strain>
    </source>
</reference>
<dbReference type="eggNOG" id="ENOG5033ZJT">
    <property type="taxonomic scope" value="Bacteria"/>
</dbReference>
<dbReference type="OrthoDB" id="761686at2"/>
<keyword evidence="3" id="KW-1185">Reference proteome</keyword>
<feature type="region of interest" description="Disordered" evidence="1">
    <location>
        <begin position="24"/>
        <end position="56"/>
    </location>
</feature>